<proteinExistence type="predicted"/>
<keyword evidence="2" id="KW-1185">Reference proteome</keyword>
<name>A0ABR9E9T3_9GAMM</name>
<dbReference type="Proteomes" id="UP000615755">
    <property type="component" value="Unassembled WGS sequence"/>
</dbReference>
<gene>
    <name evidence="1" type="ORF">PAUR_a1161</name>
</gene>
<comment type="caution">
    <text evidence="1">The sequence shown here is derived from an EMBL/GenBank/DDBJ whole genome shotgun (WGS) entry which is preliminary data.</text>
</comment>
<protein>
    <submittedName>
        <fullName evidence="1">Uncharacterized protein</fullName>
    </submittedName>
</protein>
<evidence type="ECO:0000313" key="2">
    <source>
        <dbReference type="Proteomes" id="UP000615755"/>
    </source>
</evidence>
<evidence type="ECO:0000313" key="1">
    <source>
        <dbReference type="EMBL" id="MBE0367738.1"/>
    </source>
</evidence>
<organism evidence="1 2">
    <name type="scientific">Pseudoalteromonas aurantia 208</name>
    <dbReference type="NCBI Taxonomy" id="1314867"/>
    <lineage>
        <taxon>Bacteria</taxon>
        <taxon>Pseudomonadati</taxon>
        <taxon>Pseudomonadota</taxon>
        <taxon>Gammaproteobacteria</taxon>
        <taxon>Alteromonadales</taxon>
        <taxon>Pseudoalteromonadaceae</taxon>
        <taxon>Pseudoalteromonas</taxon>
    </lineage>
</organism>
<dbReference type="EMBL" id="AQGV01000012">
    <property type="protein sequence ID" value="MBE0367738.1"/>
    <property type="molecule type" value="Genomic_DNA"/>
</dbReference>
<sequence length="38" mass="4257">MAIKKVSRFDDYAKIADMLNFKTGKLNSSINKPIPPGF</sequence>
<reference evidence="1 2" key="1">
    <citation type="submission" date="2015-03" db="EMBL/GenBank/DDBJ databases">
        <title>Genome sequence of Pseudoalteromonas aurantia.</title>
        <authorList>
            <person name="Xie B.-B."/>
            <person name="Rong J.-C."/>
            <person name="Qin Q.-L."/>
            <person name="Zhang Y.-Z."/>
        </authorList>
    </citation>
    <scope>NUCLEOTIDE SEQUENCE [LARGE SCALE GENOMIC DNA]</scope>
    <source>
        <strain evidence="1 2">208</strain>
    </source>
</reference>
<accession>A0ABR9E9T3</accession>